<dbReference type="PANTHER" id="PTHR46796">
    <property type="entry name" value="HTH-TYPE TRANSCRIPTIONAL ACTIVATOR RHAS-RELATED"/>
    <property type="match status" value="1"/>
</dbReference>
<dbReference type="PROSITE" id="PS01124">
    <property type="entry name" value="HTH_ARAC_FAMILY_2"/>
    <property type="match status" value="1"/>
</dbReference>
<evidence type="ECO:0000259" key="4">
    <source>
        <dbReference type="PROSITE" id="PS01124"/>
    </source>
</evidence>
<dbReference type="Proteomes" id="UP000315677">
    <property type="component" value="Unassembled WGS sequence"/>
</dbReference>
<dbReference type="InterPro" id="IPR018060">
    <property type="entry name" value="HTH_AraC"/>
</dbReference>
<accession>A0A543CYY9</accession>
<evidence type="ECO:0000313" key="5">
    <source>
        <dbReference type="EMBL" id="TQM02305.1"/>
    </source>
</evidence>
<keyword evidence="1" id="KW-0805">Transcription regulation</keyword>
<evidence type="ECO:0000256" key="3">
    <source>
        <dbReference type="ARBA" id="ARBA00023163"/>
    </source>
</evidence>
<dbReference type="InterPro" id="IPR050204">
    <property type="entry name" value="AraC_XylS_family_regulators"/>
</dbReference>
<proteinExistence type="predicted"/>
<dbReference type="EMBL" id="VFPA01000007">
    <property type="protein sequence ID" value="TQM02305.1"/>
    <property type="molecule type" value="Genomic_DNA"/>
</dbReference>
<dbReference type="Gene3D" id="1.10.10.60">
    <property type="entry name" value="Homeodomain-like"/>
    <property type="match status" value="1"/>
</dbReference>
<dbReference type="SUPFAM" id="SSF46689">
    <property type="entry name" value="Homeodomain-like"/>
    <property type="match status" value="1"/>
</dbReference>
<dbReference type="PROSITE" id="PS00041">
    <property type="entry name" value="HTH_ARAC_FAMILY_1"/>
    <property type="match status" value="1"/>
</dbReference>
<sequence length="277" mass="29503">MLSAVTLADGGSFTLTAVACAQEHRDWSEVEVQQDVRLVLVRRGRFRRQADGLLTDVDPTVAYLGSPGEEERFAHPTGGDRCTSISIVPTLWRTLAGEQAAPVQAGVYVDARLELAHRRLLAAARTGDTAFEVAEELLGMIASTVARVVDRTTPAAGAARAGRAALVARAREAIVAGHPAAEGLLPLAALLGVSPYRLSRAFTADLGVSLTWYRNRVRVGQALGRLADGEDSLAVLAADLGFADQAHFTRTIRAHLGHTPTAVRRLLHARQPAQARG</sequence>
<evidence type="ECO:0000256" key="2">
    <source>
        <dbReference type="ARBA" id="ARBA00023125"/>
    </source>
</evidence>
<feature type="domain" description="HTH araC/xylS-type" evidence="4">
    <location>
        <begin position="187"/>
        <end position="266"/>
    </location>
</feature>
<dbReference type="InterPro" id="IPR009057">
    <property type="entry name" value="Homeodomain-like_sf"/>
</dbReference>
<reference evidence="5 6" key="1">
    <citation type="submission" date="2019-06" db="EMBL/GenBank/DDBJ databases">
        <title>Sequencing the genomes of 1000 actinobacteria strains.</title>
        <authorList>
            <person name="Klenk H.-P."/>
        </authorList>
    </citation>
    <scope>NUCLEOTIDE SEQUENCE [LARGE SCALE GENOMIC DNA]</scope>
    <source>
        <strain evidence="5 6">DSM 45301</strain>
    </source>
</reference>
<dbReference type="AlphaFoldDB" id="A0A543CYY9"/>
<protein>
    <submittedName>
        <fullName evidence="5">AraC-like DNA-binding protein</fullName>
    </submittedName>
</protein>
<dbReference type="Pfam" id="PF12833">
    <property type="entry name" value="HTH_18"/>
    <property type="match status" value="1"/>
</dbReference>
<comment type="caution">
    <text evidence="5">The sequence shown here is derived from an EMBL/GenBank/DDBJ whole genome shotgun (WGS) entry which is preliminary data.</text>
</comment>
<dbReference type="SMART" id="SM00342">
    <property type="entry name" value="HTH_ARAC"/>
    <property type="match status" value="1"/>
</dbReference>
<name>A0A543CYY9_9PSEU</name>
<keyword evidence="6" id="KW-1185">Reference proteome</keyword>
<dbReference type="RefSeq" id="WP_142064148.1">
    <property type="nucleotide sequence ID" value="NZ_VFPA01000007.1"/>
</dbReference>
<dbReference type="InterPro" id="IPR018062">
    <property type="entry name" value="HTH_AraC-typ_CS"/>
</dbReference>
<dbReference type="GO" id="GO:0043565">
    <property type="term" value="F:sequence-specific DNA binding"/>
    <property type="evidence" value="ECO:0007669"/>
    <property type="project" value="InterPro"/>
</dbReference>
<dbReference type="GO" id="GO:0003700">
    <property type="term" value="F:DNA-binding transcription factor activity"/>
    <property type="evidence" value="ECO:0007669"/>
    <property type="project" value="InterPro"/>
</dbReference>
<organism evidence="5 6">
    <name type="scientific">Pseudonocardia kunmingensis</name>
    <dbReference type="NCBI Taxonomy" id="630975"/>
    <lineage>
        <taxon>Bacteria</taxon>
        <taxon>Bacillati</taxon>
        <taxon>Actinomycetota</taxon>
        <taxon>Actinomycetes</taxon>
        <taxon>Pseudonocardiales</taxon>
        <taxon>Pseudonocardiaceae</taxon>
        <taxon>Pseudonocardia</taxon>
    </lineage>
</organism>
<keyword evidence="2 5" id="KW-0238">DNA-binding</keyword>
<evidence type="ECO:0000256" key="1">
    <source>
        <dbReference type="ARBA" id="ARBA00023015"/>
    </source>
</evidence>
<keyword evidence="3" id="KW-0804">Transcription</keyword>
<gene>
    <name evidence="5" type="ORF">FB558_8171</name>
</gene>
<dbReference type="OrthoDB" id="4549023at2"/>
<evidence type="ECO:0000313" key="6">
    <source>
        <dbReference type="Proteomes" id="UP000315677"/>
    </source>
</evidence>